<accession>A0A5J4KRV1</accession>
<reference evidence="4" key="1">
    <citation type="submission" date="2019-10" db="EMBL/GenBank/DDBJ databases">
        <title>Metagenomic sequencing of thiosulfate-disproportionating enrichment culture.</title>
        <authorList>
            <person name="Umezawa K."/>
            <person name="Kojima H."/>
            <person name="Fukui M."/>
        </authorList>
    </citation>
    <scope>NUCLEOTIDE SEQUENCE</scope>
    <source>
        <strain evidence="4">45J</strain>
    </source>
</reference>
<dbReference type="Pfam" id="PF02481">
    <property type="entry name" value="DNA_processg_A"/>
    <property type="match status" value="1"/>
</dbReference>
<dbReference type="InterPro" id="IPR057666">
    <property type="entry name" value="DrpA_SLOG"/>
</dbReference>
<sequence>MSDDLKYWIALTIMKEIGPITSKRLLSAFRTPQRVFEASLNELKDVDGINESKIKSILNFNSWDAVEKEISNIKSHDVRIIKYIDEEYPESLRYIDDSPIILYVKGSLMKKDKYAVAIVGSRNMTPYGKKITEKIASELAFCGITIVSGMARGIDAVSHESALNANGRSIAVLGSGLDNPYPPENKGLFNKLSEKGCVISEFPMGTPPNRENFPQRNRLISGLSLGVLVVEATARSGSLITASCALEQGKDVFAVPGNITSSNSEGTHELIKKGAKLVQKTEDILEDIAPHLKGIRGSASSLLEKDISINLKGLEINDEEKAICNILDSEPKHVDIISRELKMQPGKVLGILLNLEIKGIVKQSEGKRFYII</sequence>
<evidence type="ECO:0000256" key="1">
    <source>
        <dbReference type="ARBA" id="ARBA00006525"/>
    </source>
</evidence>
<dbReference type="SUPFAM" id="SSF47781">
    <property type="entry name" value="RuvA domain 2-like"/>
    <property type="match status" value="1"/>
</dbReference>
<proteinExistence type="inferred from homology"/>
<comment type="similarity">
    <text evidence="1">Belongs to the DprA/Smf family.</text>
</comment>
<dbReference type="InterPro" id="IPR003488">
    <property type="entry name" value="DprA"/>
</dbReference>
<evidence type="ECO:0000259" key="3">
    <source>
        <dbReference type="Pfam" id="PF17782"/>
    </source>
</evidence>
<name>A0A5J4KRV1_9ZZZZ</name>
<feature type="domain" description="DprA winged helix" evidence="3">
    <location>
        <begin position="317"/>
        <end position="367"/>
    </location>
</feature>
<dbReference type="InterPro" id="IPR036388">
    <property type="entry name" value="WH-like_DNA-bd_sf"/>
</dbReference>
<dbReference type="SUPFAM" id="SSF102405">
    <property type="entry name" value="MCP/YpsA-like"/>
    <property type="match status" value="1"/>
</dbReference>
<dbReference type="PANTHER" id="PTHR43022:SF1">
    <property type="entry name" value="PROTEIN SMF"/>
    <property type="match status" value="1"/>
</dbReference>
<dbReference type="InterPro" id="IPR010994">
    <property type="entry name" value="RuvA_2-like"/>
</dbReference>
<feature type="domain" description="Smf/DprA SLOG" evidence="2">
    <location>
        <begin position="80"/>
        <end position="288"/>
    </location>
</feature>
<dbReference type="GO" id="GO:0009294">
    <property type="term" value="P:DNA-mediated transformation"/>
    <property type="evidence" value="ECO:0007669"/>
    <property type="project" value="InterPro"/>
</dbReference>
<dbReference type="Pfam" id="PF14520">
    <property type="entry name" value="HHH_5"/>
    <property type="match status" value="1"/>
</dbReference>
<gene>
    <name evidence="4" type="ORF">A45J_0144</name>
</gene>
<comment type="caution">
    <text evidence="4">The sequence shown here is derived from an EMBL/GenBank/DDBJ whole genome shotgun (WGS) entry which is preliminary data.</text>
</comment>
<dbReference type="PANTHER" id="PTHR43022">
    <property type="entry name" value="PROTEIN SMF"/>
    <property type="match status" value="1"/>
</dbReference>
<dbReference type="Gene3D" id="1.10.10.10">
    <property type="entry name" value="Winged helix-like DNA-binding domain superfamily/Winged helix DNA-binding domain"/>
    <property type="match status" value="1"/>
</dbReference>
<evidence type="ECO:0000313" key="4">
    <source>
        <dbReference type="EMBL" id="GER92428.1"/>
    </source>
</evidence>
<organism evidence="4">
    <name type="scientific">hot springs metagenome</name>
    <dbReference type="NCBI Taxonomy" id="433727"/>
    <lineage>
        <taxon>unclassified sequences</taxon>
        <taxon>metagenomes</taxon>
        <taxon>ecological metagenomes</taxon>
    </lineage>
</organism>
<dbReference type="InterPro" id="IPR041614">
    <property type="entry name" value="DprA_WH"/>
</dbReference>
<protein>
    <submittedName>
        <fullName evidence="4">DNA protecting protein DprA</fullName>
    </submittedName>
</protein>
<dbReference type="AlphaFoldDB" id="A0A5J4KRV1"/>
<evidence type="ECO:0000259" key="2">
    <source>
        <dbReference type="Pfam" id="PF02481"/>
    </source>
</evidence>
<dbReference type="EMBL" id="BLAB01000001">
    <property type="protein sequence ID" value="GER92428.1"/>
    <property type="molecule type" value="Genomic_DNA"/>
</dbReference>
<dbReference type="Pfam" id="PF17782">
    <property type="entry name" value="WHD_DprA"/>
    <property type="match status" value="1"/>
</dbReference>
<dbReference type="Gene3D" id="3.40.50.450">
    <property type="match status" value="1"/>
</dbReference>
<dbReference type="NCBIfam" id="TIGR00732">
    <property type="entry name" value="dprA"/>
    <property type="match status" value="1"/>
</dbReference>